<gene>
    <name evidence="2" type="primary">LOC140707465</name>
</gene>
<keyword evidence="1" id="KW-1185">Reference proteome</keyword>
<dbReference type="RefSeq" id="XP_072857080.1">
    <property type="nucleotide sequence ID" value="XM_073000979.1"/>
</dbReference>
<evidence type="ECO:0000313" key="1">
    <source>
        <dbReference type="Proteomes" id="UP001652642"/>
    </source>
</evidence>
<reference evidence="2" key="1">
    <citation type="submission" date="2025-08" db="UniProtKB">
        <authorList>
            <consortium name="RefSeq"/>
        </authorList>
    </citation>
    <scope>IDENTIFICATION</scope>
</reference>
<dbReference type="Proteomes" id="UP001652642">
    <property type="component" value="Chromosome 5"/>
</dbReference>
<organism evidence="1 2">
    <name type="scientific">Pogona vitticeps</name>
    <name type="common">central bearded dragon</name>
    <dbReference type="NCBI Taxonomy" id="103695"/>
    <lineage>
        <taxon>Eukaryota</taxon>
        <taxon>Metazoa</taxon>
        <taxon>Chordata</taxon>
        <taxon>Craniata</taxon>
        <taxon>Vertebrata</taxon>
        <taxon>Euteleostomi</taxon>
        <taxon>Lepidosauria</taxon>
        <taxon>Squamata</taxon>
        <taxon>Bifurcata</taxon>
        <taxon>Unidentata</taxon>
        <taxon>Episquamata</taxon>
        <taxon>Toxicofera</taxon>
        <taxon>Iguania</taxon>
        <taxon>Acrodonta</taxon>
        <taxon>Agamidae</taxon>
        <taxon>Amphibolurinae</taxon>
        <taxon>Pogona</taxon>
    </lineage>
</organism>
<name>A0ABM5GHE6_9SAUR</name>
<protein>
    <submittedName>
        <fullName evidence="2">Uncharacterized protein</fullName>
    </submittedName>
</protein>
<evidence type="ECO:0000313" key="2">
    <source>
        <dbReference type="RefSeq" id="XP_072857080.1"/>
    </source>
</evidence>
<proteinExistence type="predicted"/>
<sequence length="71" mass="8212">MEYIFLALCFSFFICLCALVCLYFSGCQEMTYKHEGKQLFVICSCCCNTEISLGFPLLHSFGQLSFMQFDF</sequence>
<accession>A0ABM5GHE6</accession>
<dbReference type="GeneID" id="140707465"/>